<evidence type="ECO:0000313" key="1">
    <source>
        <dbReference type="EMBL" id="NIH55724.1"/>
    </source>
</evidence>
<evidence type="ECO:0000313" key="2">
    <source>
        <dbReference type="Proteomes" id="UP000749311"/>
    </source>
</evidence>
<dbReference type="SUPFAM" id="SSF46785">
    <property type="entry name" value="Winged helix' DNA-binding domain"/>
    <property type="match status" value="1"/>
</dbReference>
<name>A0ABX0SCU1_9ACTN</name>
<reference evidence="1 2" key="1">
    <citation type="submission" date="2020-02" db="EMBL/GenBank/DDBJ databases">
        <title>Sequencing the genomes of 1000 actinobacteria strains.</title>
        <authorList>
            <person name="Klenk H.-P."/>
        </authorList>
    </citation>
    <scope>NUCLEOTIDE SEQUENCE [LARGE SCALE GENOMIC DNA]</scope>
    <source>
        <strain evidence="1 2">DSM 19609</strain>
    </source>
</reference>
<dbReference type="RefSeq" id="WP_167164298.1">
    <property type="nucleotide sequence ID" value="NZ_BAAAOO010000017.1"/>
</dbReference>
<dbReference type="InterPro" id="IPR027417">
    <property type="entry name" value="P-loop_NTPase"/>
</dbReference>
<dbReference type="SUPFAM" id="SSF52540">
    <property type="entry name" value="P-loop containing nucleoside triphosphate hydrolases"/>
    <property type="match status" value="1"/>
</dbReference>
<accession>A0ABX0SCU1</accession>
<keyword evidence="2" id="KW-1185">Reference proteome</keyword>
<sequence>MIEKVPEEPNLLAGLRTGAWLDEQVFPELTWIVPGLVPEGMTLLVGGPKIGKSWLSFDIALAAATGGRAVGCIPVSWRPVLLLALEDGDRRLQSRARKLLGGEPIPAALNYMTRVVPGTVQPTISAWLDSLPERLPRPLVILDTLGKILPPARPGESDYMRDYRVAGALKSIADARPGMAMLVLHHDRKAASDDFVNTVSGTNGIAGAADTIVVLNRRRNEASGKFLVTGRDVTEAEYAVSMDGCRWHLAGGSLDAAAKLAADAEATQGLGDDTTRILTLVATRPDGVRAADVVDALGFTTEKARQYLKRLYDSGRIARRATGLYVPSPVGGVTPVTGVTFTTGAPPDVTGVTGVTPPQKRCTVCGFPMVDLGDGATTHPACDQGGAA</sequence>
<dbReference type="InterPro" id="IPR036390">
    <property type="entry name" value="WH_DNA-bd_sf"/>
</dbReference>
<evidence type="ECO:0008006" key="3">
    <source>
        <dbReference type="Google" id="ProtNLM"/>
    </source>
</evidence>
<gene>
    <name evidence="1" type="ORF">FB473_000369</name>
</gene>
<dbReference type="Gene3D" id="3.40.50.300">
    <property type="entry name" value="P-loop containing nucleotide triphosphate hydrolases"/>
    <property type="match status" value="1"/>
</dbReference>
<dbReference type="Proteomes" id="UP000749311">
    <property type="component" value="Unassembled WGS sequence"/>
</dbReference>
<proteinExistence type="predicted"/>
<organism evidence="1 2">
    <name type="scientific">Brooklawnia cerclae</name>
    <dbReference type="NCBI Taxonomy" id="349934"/>
    <lineage>
        <taxon>Bacteria</taxon>
        <taxon>Bacillati</taxon>
        <taxon>Actinomycetota</taxon>
        <taxon>Actinomycetes</taxon>
        <taxon>Propionibacteriales</taxon>
        <taxon>Propionibacteriaceae</taxon>
        <taxon>Brooklawnia</taxon>
    </lineage>
</organism>
<dbReference type="Pfam" id="PF13481">
    <property type="entry name" value="AAA_25"/>
    <property type="match status" value="1"/>
</dbReference>
<dbReference type="EMBL" id="JAAMOZ010000001">
    <property type="protein sequence ID" value="NIH55724.1"/>
    <property type="molecule type" value="Genomic_DNA"/>
</dbReference>
<comment type="caution">
    <text evidence="1">The sequence shown here is derived from an EMBL/GenBank/DDBJ whole genome shotgun (WGS) entry which is preliminary data.</text>
</comment>
<protein>
    <recommendedName>
        <fullName evidence="3">AAA family ATPase</fullName>
    </recommendedName>
</protein>